<evidence type="ECO:0000313" key="1">
    <source>
        <dbReference type="EMBL" id="EDW51488.1"/>
    </source>
</evidence>
<dbReference type="HOGENOM" id="CLU_3108648_0_0_1"/>
<accession>B4IK96</accession>
<sequence>MLLTSGQRNLQVPNFGGVSFESSESQETSEFMQEQLKQLLGDQLAIPISST</sequence>
<evidence type="ECO:0000313" key="2">
    <source>
        <dbReference type="Proteomes" id="UP000001292"/>
    </source>
</evidence>
<dbReference type="EMBL" id="CH480852">
    <property type="protein sequence ID" value="EDW51488.1"/>
    <property type="molecule type" value="Genomic_DNA"/>
</dbReference>
<dbReference type="Proteomes" id="UP000001292">
    <property type="component" value="Unassembled WGS sequence"/>
</dbReference>
<organism evidence="2">
    <name type="scientific">Drosophila sechellia</name>
    <name type="common">Fruit fly</name>
    <dbReference type="NCBI Taxonomy" id="7238"/>
    <lineage>
        <taxon>Eukaryota</taxon>
        <taxon>Metazoa</taxon>
        <taxon>Ecdysozoa</taxon>
        <taxon>Arthropoda</taxon>
        <taxon>Hexapoda</taxon>
        <taxon>Insecta</taxon>
        <taxon>Pterygota</taxon>
        <taxon>Neoptera</taxon>
        <taxon>Endopterygota</taxon>
        <taxon>Diptera</taxon>
        <taxon>Brachycera</taxon>
        <taxon>Muscomorpha</taxon>
        <taxon>Ephydroidea</taxon>
        <taxon>Drosophilidae</taxon>
        <taxon>Drosophila</taxon>
        <taxon>Sophophora</taxon>
    </lineage>
</organism>
<name>B4IK96_DROSE</name>
<dbReference type="AlphaFoldDB" id="B4IK96"/>
<keyword evidence="2" id="KW-1185">Reference proteome</keyword>
<reference evidence="1 2" key="1">
    <citation type="journal article" date="2007" name="Nature">
        <title>Evolution of genes and genomes on the Drosophila phylogeny.</title>
        <authorList>
            <consortium name="Drosophila 12 Genomes Consortium"/>
            <person name="Clark A.G."/>
            <person name="Eisen M.B."/>
            <person name="Smith D.R."/>
            <person name="Bergman C.M."/>
            <person name="Oliver B."/>
            <person name="Markow T.A."/>
            <person name="Kaufman T.C."/>
            <person name="Kellis M."/>
            <person name="Gelbart W."/>
            <person name="Iyer V.N."/>
            <person name="Pollard D.A."/>
            <person name="Sackton T.B."/>
            <person name="Larracuente A.M."/>
            <person name="Singh N.D."/>
            <person name="Abad J.P."/>
            <person name="Abt D.N."/>
            <person name="Adryan B."/>
            <person name="Aguade M."/>
            <person name="Akashi H."/>
            <person name="Anderson W.W."/>
            <person name="Aquadro C.F."/>
            <person name="Ardell D.H."/>
            <person name="Arguello R."/>
            <person name="Artieri C.G."/>
            <person name="Barbash D.A."/>
            <person name="Barker D."/>
            <person name="Barsanti P."/>
            <person name="Batterham P."/>
            <person name="Batzoglou S."/>
            <person name="Begun D."/>
            <person name="Bhutkar A."/>
            <person name="Blanco E."/>
            <person name="Bosak S.A."/>
            <person name="Bradley R.K."/>
            <person name="Brand A.D."/>
            <person name="Brent M.R."/>
            <person name="Brooks A.N."/>
            <person name="Brown R.H."/>
            <person name="Butlin R.K."/>
            <person name="Caggese C."/>
            <person name="Calvi B.R."/>
            <person name="Bernardo de Carvalho A."/>
            <person name="Caspi A."/>
            <person name="Castrezana S."/>
            <person name="Celniker S.E."/>
            <person name="Chang J.L."/>
            <person name="Chapple C."/>
            <person name="Chatterji S."/>
            <person name="Chinwalla A."/>
            <person name="Civetta A."/>
            <person name="Clifton S.W."/>
            <person name="Comeron J.M."/>
            <person name="Costello J.C."/>
            <person name="Coyne J.A."/>
            <person name="Daub J."/>
            <person name="David R.G."/>
            <person name="Delcher A.L."/>
            <person name="Delehaunty K."/>
            <person name="Do C.B."/>
            <person name="Ebling H."/>
            <person name="Edwards K."/>
            <person name="Eickbush T."/>
            <person name="Evans J.D."/>
            <person name="Filipski A."/>
            <person name="Findeiss S."/>
            <person name="Freyhult E."/>
            <person name="Fulton L."/>
            <person name="Fulton R."/>
            <person name="Garcia A.C."/>
            <person name="Gardiner A."/>
            <person name="Garfield D.A."/>
            <person name="Garvin B.E."/>
            <person name="Gibson G."/>
            <person name="Gilbert D."/>
            <person name="Gnerre S."/>
            <person name="Godfrey J."/>
            <person name="Good R."/>
            <person name="Gotea V."/>
            <person name="Gravely B."/>
            <person name="Greenberg A.J."/>
            <person name="Griffiths-Jones S."/>
            <person name="Gross S."/>
            <person name="Guigo R."/>
            <person name="Gustafson E.A."/>
            <person name="Haerty W."/>
            <person name="Hahn M.W."/>
            <person name="Halligan D.L."/>
            <person name="Halpern A.L."/>
            <person name="Halter G.M."/>
            <person name="Han M.V."/>
            <person name="Heger A."/>
            <person name="Hillier L."/>
            <person name="Hinrichs A.S."/>
            <person name="Holmes I."/>
            <person name="Hoskins R.A."/>
            <person name="Hubisz M.J."/>
            <person name="Hultmark D."/>
            <person name="Huntley M.A."/>
            <person name="Jaffe D.B."/>
            <person name="Jagadeeshan S."/>
            <person name="Jeck W.R."/>
            <person name="Johnson J."/>
            <person name="Jones C.D."/>
            <person name="Jordan W.C."/>
            <person name="Karpen G.H."/>
            <person name="Kataoka E."/>
            <person name="Keightley P.D."/>
            <person name="Kheradpour P."/>
            <person name="Kirkness E.F."/>
            <person name="Koerich L.B."/>
            <person name="Kristiansen K."/>
            <person name="Kudrna D."/>
            <person name="Kulathinal R.J."/>
            <person name="Kumar S."/>
            <person name="Kwok R."/>
            <person name="Lander E."/>
            <person name="Langley C.H."/>
            <person name="Lapoint R."/>
            <person name="Lazzaro B.P."/>
            <person name="Lee S.J."/>
            <person name="Levesque L."/>
            <person name="Li R."/>
            <person name="Lin C.F."/>
            <person name="Lin M.F."/>
            <person name="Lindblad-Toh K."/>
            <person name="Llopart A."/>
            <person name="Long M."/>
            <person name="Low L."/>
            <person name="Lozovsky E."/>
            <person name="Lu J."/>
            <person name="Luo M."/>
            <person name="Machado C.A."/>
            <person name="Makalowski W."/>
            <person name="Marzo M."/>
            <person name="Matsuda M."/>
            <person name="Matzkin L."/>
            <person name="McAllister B."/>
            <person name="McBride C.S."/>
            <person name="McKernan B."/>
            <person name="McKernan K."/>
            <person name="Mendez-Lago M."/>
            <person name="Minx P."/>
            <person name="Mollenhauer M.U."/>
            <person name="Montooth K."/>
            <person name="Mount S.M."/>
            <person name="Mu X."/>
            <person name="Myers E."/>
            <person name="Negre B."/>
            <person name="Newfeld S."/>
            <person name="Nielsen R."/>
            <person name="Noor M.A."/>
            <person name="O'Grady P."/>
            <person name="Pachter L."/>
            <person name="Papaceit M."/>
            <person name="Parisi M.J."/>
            <person name="Parisi M."/>
            <person name="Parts L."/>
            <person name="Pedersen J.S."/>
            <person name="Pesole G."/>
            <person name="Phillippy A.M."/>
            <person name="Ponting C.P."/>
            <person name="Pop M."/>
            <person name="Porcelli D."/>
            <person name="Powell J.R."/>
            <person name="Prohaska S."/>
            <person name="Pruitt K."/>
            <person name="Puig M."/>
            <person name="Quesneville H."/>
            <person name="Ram K.R."/>
            <person name="Rand D."/>
            <person name="Rasmussen M.D."/>
            <person name="Reed L.K."/>
            <person name="Reenan R."/>
            <person name="Reily A."/>
            <person name="Remington K.A."/>
            <person name="Rieger T.T."/>
            <person name="Ritchie M.G."/>
            <person name="Robin C."/>
            <person name="Rogers Y.H."/>
            <person name="Rohde C."/>
            <person name="Rozas J."/>
            <person name="Rubenfield M.J."/>
            <person name="Ruiz A."/>
            <person name="Russo S."/>
            <person name="Salzberg S.L."/>
            <person name="Sanchez-Gracia A."/>
            <person name="Saranga D.J."/>
            <person name="Sato H."/>
            <person name="Schaeffer S.W."/>
            <person name="Schatz M.C."/>
            <person name="Schlenke T."/>
            <person name="Schwartz R."/>
            <person name="Segarra C."/>
            <person name="Singh R.S."/>
            <person name="Sirot L."/>
            <person name="Sirota M."/>
            <person name="Sisneros N.B."/>
            <person name="Smith C.D."/>
            <person name="Smith T.F."/>
            <person name="Spieth J."/>
            <person name="Stage D.E."/>
            <person name="Stark A."/>
            <person name="Stephan W."/>
            <person name="Strausberg R.L."/>
            <person name="Strempel S."/>
            <person name="Sturgill D."/>
            <person name="Sutton G."/>
            <person name="Sutton G.G."/>
            <person name="Tao W."/>
            <person name="Teichmann S."/>
            <person name="Tobari Y.N."/>
            <person name="Tomimura Y."/>
            <person name="Tsolas J.M."/>
            <person name="Valente V.L."/>
            <person name="Venter E."/>
            <person name="Venter J.C."/>
            <person name="Vicario S."/>
            <person name="Vieira F.G."/>
            <person name="Vilella A.J."/>
            <person name="Villasante A."/>
            <person name="Walenz B."/>
            <person name="Wang J."/>
            <person name="Wasserman M."/>
            <person name="Watts T."/>
            <person name="Wilson D."/>
            <person name="Wilson R.K."/>
            <person name="Wing R.A."/>
            <person name="Wolfner M.F."/>
            <person name="Wong A."/>
            <person name="Wong G.K."/>
            <person name="Wu C.I."/>
            <person name="Wu G."/>
            <person name="Yamamoto D."/>
            <person name="Yang H.P."/>
            <person name="Yang S.P."/>
            <person name="Yorke J.A."/>
            <person name="Yoshida K."/>
            <person name="Zdobnov E."/>
            <person name="Zhang P."/>
            <person name="Zhang Y."/>
            <person name="Zimin A.V."/>
            <person name="Baldwin J."/>
            <person name="Abdouelleil A."/>
            <person name="Abdulkadir J."/>
            <person name="Abebe A."/>
            <person name="Abera B."/>
            <person name="Abreu J."/>
            <person name="Acer S.C."/>
            <person name="Aftuck L."/>
            <person name="Alexander A."/>
            <person name="An P."/>
            <person name="Anderson E."/>
            <person name="Anderson S."/>
            <person name="Arachi H."/>
            <person name="Azer M."/>
            <person name="Bachantsang P."/>
            <person name="Barry A."/>
            <person name="Bayul T."/>
            <person name="Berlin A."/>
            <person name="Bessette D."/>
            <person name="Bloom T."/>
            <person name="Blye J."/>
            <person name="Boguslavskiy L."/>
            <person name="Bonnet C."/>
            <person name="Boukhgalter B."/>
            <person name="Bourzgui I."/>
            <person name="Brown A."/>
            <person name="Cahill P."/>
            <person name="Channer S."/>
            <person name="Cheshatsang Y."/>
            <person name="Chuda L."/>
            <person name="Citroen M."/>
            <person name="Collymore A."/>
            <person name="Cooke P."/>
            <person name="Costello M."/>
            <person name="D'Aco K."/>
            <person name="Daza R."/>
            <person name="De Haan G."/>
            <person name="DeGray S."/>
            <person name="DeMaso C."/>
            <person name="Dhargay N."/>
            <person name="Dooley K."/>
            <person name="Dooley E."/>
            <person name="Doricent M."/>
            <person name="Dorje P."/>
            <person name="Dorjee K."/>
            <person name="Dupes A."/>
            <person name="Elong R."/>
            <person name="Falk J."/>
            <person name="Farina A."/>
            <person name="Faro S."/>
            <person name="Ferguson D."/>
            <person name="Fisher S."/>
            <person name="Foley C.D."/>
            <person name="Franke A."/>
            <person name="Friedrich D."/>
            <person name="Gadbois L."/>
            <person name="Gearin G."/>
            <person name="Gearin C.R."/>
            <person name="Giannoukos G."/>
            <person name="Goode T."/>
            <person name="Graham J."/>
            <person name="Grandbois E."/>
            <person name="Grewal S."/>
            <person name="Gyaltsen K."/>
            <person name="Hafez N."/>
            <person name="Hagos B."/>
            <person name="Hall J."/>
            <person name="Henson C."/>
            <person name="Hollinger A."/>
            <person name="Honan T."/>
            <person name="Huard M.D."/>
            <person name="Hughes L."/>
            <person name="Hurhula B."/>
            <person name="Husby M.E."/>
            <person name="Kamat A."/>
            <person name="Kanga B."/>
            <person name="Kashin S."/>
            <person name="Khazanovich D."/>
            <person name="Kisner P."/>
            <person name="Lance K."/>
            <person name="Lara M."/>
            <person name="Lee W."/>
            <person name="Lennon N."/>
            <person name="Letendre F."/>
            <person name="LeVine R."/>
            <person name="Lipovsky A."/>
            <person name="Liu X."/>
            <person name="Liu J."/>
            <person name="Liu S."/>
            <person name="Lokyitsang T."/>
            <person name="Lokyitsang Y."/>
            <person name="Lubonja R."/>
            <person name="Lui A."/>
            <person name="MacDonald P."/>
            <person name="Magnisalis V."/>
            <person name="Maru K."/>
            <person name="Matthews C."/>
            <person name="McCusker W."/>
            <person name="McDonough S."/>
            <person name="Mehta T."/>
            <person name="Meldrim J."/>
            <person name="Meneus L."/>
            <person name="Mihai O."/>
            <person name="Mihalev A."/>
            <person name="Mihova T."/>
            <person name="Mittelman R."/>
            <person name="Mlenga V."/>
            <person name="Montmayeur A."/>
            <person name="Mulrain L."/>
            <person name="Navidi A."/>
            <person name="Naylor J."/>
            <person name="Negash T."/>
            <person name="Nguyen T."/>
            <person name="Nguyen N."/>
            <person name="Nicol R."/>
            <person name="Norbu C."/>
            <person name="Norbu N."/>
            <person name="Novod N."/>
            <person name="O'Neill B."/>
            <person name="Osman S."/>
            <person name="Markiewicz E."/>
            <person name="Oyono O.L."/>
            <person name="Patti C."/>
            <person name="Phunkhang P."/>
            <person name="Pierre F."/>
            <person name="Priest M."/>
            <person name="Raghuraman S."/>
            <person name="Rege F."/>
            <person name="Reyes R."/>
            <person name="Rise C."/>
            <person name="Rogov P."/>
            <person name="Ross K."/>
            <person name="Ryan E."/>
            <person name="Settipalli S."/>
            <person name="Shea T."/>
            <person name="Sherpa N."/>
            <person name="Shi L."/>
            <person name="Shih D."/>
            <person name="Sparrow T."/>
            <person name="Spaulding J."/>
            <person name="Stalker J."/>
            <person name="Stange-Thomann N."/>
            <person name="Stavropoulos S."/>
            <person name="Stone C."/>
            <person name="Strader C."/>
            <person name="Tesfaye S."/>
            <person name="Thomson T."/>
            <person name="Thoulutsang Y."/>
            <person name="Thoulutsang D."/>
            <person name="Topham K."/>
            <person name="Topping I."/>
            <person name="Tsamla T."/>
            <person name="Vassiliev H."/>
            <person name="Vo A."/>
            <person name="Wangchuk T."/>
            <person name="Wangdi T."/>
            <person name="Weiand M."/>
            <person name="Wilkinson J."/>
            <person name="Wilson A."/>
            <person name="Yadav S."/>
            <person name="Young G."/>
            <person name="Yu Q."/>
            <person name="Zembek L."/>
            <person name="Zhong D."/>
            <person name="Zimmer A."/>
            <person name="Zwirko Z."/>
            <person name="Jaffe D.B."/>
            <person name="Alvarez P."/>
            <person name="Brockman W."/>
            <person name="Butler J."/>
            <person name="Chin C."/>
            <person name="Gnerre S."/>
            <person name="Grabherr M."/>
            <person name="Kleber M."/>
            <person name="Mauceli E."/>
            <person name="MacCallum I."/>
        </authorList>
    </citation>
    <scope>NUCLEOTIDE SEQUENCE [LARGE SCALE GENOMIC DNA]</scope>
    <source>
        <strain evidence="2">Rob3c / Tucson 14021-0248.25</strain>
    </source>
</reference>
<protein>
    <submittedName>
        <fullName evidence="1">GM22541</fullName>
    </submittedName>
</protein>
<gene>
    <name evidence="1" type="primary">Dsec\GM22541</name>
    <name evidence="1" type="ORF">Dsec_GM22541</name>
</gene>
<proteinExistence type="predicted"/>